<dbReference type="Pfam" id="PF00015">
    <property type="entry name" value="MCPsignal"/>
    <property type="match status" value="1"/>
</dbReference>
<dbReference type="PANTHER" id="PTHR43531:SF11">
    <property type="entry name" value="METHYL-ACCEPTING CHEMOTAXIS PROTEIN 3"/>
    <property type="match status" value="1"/>
</dbReference>
<evidence type="ECO:0000259" key="5">
    <source>
        <dbReference type="PROSITE" id="PS50111"/>
    </source>
</evidence>
<evidence type="ECO:0000256" key="2">
    <source>
        <dbReference type="ARBA" id="ARBA00029447"/>
    </source>
</evidence>
<dbReference type="Gene3D" id="1.10.287.950">
    <property type="entry name" value="Methyl-accepting chemotaxis protein"/>
    <property type="match status" value="1"/>
</dbReference>
<dbReference type="PROSITE" id="PS50111">
    <property type="entry name" value="CHEMOTAXIS_TRANSDUC_2"/>
    <property type="match status" value="1"/>
</dbReference>
<dbReference type="InterPro" id="IPR004089">
    <property type="entry name" value="MCPsignal_dom"/>
</dbReference>
<dbReference type="InterPro" id="IPR024478">
    <property type="entry name" value="HlyB_4HB_MCP"/>
</dbReference>
<reference evidence="7" key="3">
    <citation type="submission" date="2016-11" db="EMBL/GenBank/DDBJ databases">
        <authorList>
            <person name="Varghese N."/>
            <person name="Submissions S."/>
        </authorList>
    </citation>
    <scope>NUCLEOTIDE SEQUENCE</scope>
    <source>
        <strain evidence="7">DSM 1682</strain>
    </source>
</reference>
<protein>
    <submittedName>
        <fullName evidence="6 7">Methyl-accepting chemotaxis protein</fullName>
    </submittedName>
</protein>
<dbReference type="GO" id="GO:0006935">
    <property type="term" value="P:chemotaxis"/>
    <property type="evidence" value="ECO:0007669"/>
    <property type="project" value="UniProtKB-KW"/>
</dbReference>
<keyword evidence="8" id="KW-1185">Reference proteome</keyword>
<dbReference type="InterPro" id="IPR051310">
    <property type="entry name" value="MCP_chemotaxis"/>
</dbReference>
<evidence type="ECO:0000256" key="4">
    <source>
        <dbReference type="SAM" id="Phobius"/>
    </source>
</evidence>
<keyword evidence="3" id="KW-0807">Transducer</keyword>
<dbReference type="GO" id="GO:0004888">
    <property type="term" value="F:transmembrane signaling receptor activity"/>
    <property type="evidence" value="ECO:0007669"/>
    <property type="project" value="TreeGrafter"/>
</dbReference>
<organism evidence="7 9">
    <name type="scientific">Anaerotignum propionicum DSM 1682</name>
    <dbReference type="NCBI Taxonomy" id="991789"/>
    <lineage>
        <taxon>Bacteria</taxon>
        <taxon>Bacillati</taxon>
        <taxon>Bacillota</taxon>
        <taxon>Clostridia</taxon>
        <taxon>Lachnospirales</taxon>
        <taxon>Anaerotignaceae</taxon>
        <taxon>Anaerotignum</taxon>
    </lineage>
</organism>
<dbReference type="SMART" id="SM00283">
    <property type="entry name" value="MA"/>
    <property type="match status" value="1"/>
</dbReference>
<proteinExistence type="inferred from homology"/>
<evidence type="ECO:0000313" key="7">
    <source>
        <dbReference type="EMBL" id="SHE73994.1"/>
    </source>
</evidence>
<dbReference type="GO" id="GO:0007165">
    <property type="term" value="P:signal transduction"/>
    <property type="evidence" value="ECO:0007669"/>
    <property type="project" value="UniProtKB-KW"/>
</dbReference>
<dbReference type="Gene3D" id="6.10.340.10">
    <property type="match status" value="1"/>
</dbReference>
<dbReference type="Pfam" id="PF12729">
    <property type="entry name" value="4HB_MCP_1"/>
    <property type="match status" value="1"/>
</dbReference>
<dbReference type="RefSeq" id="WP_066049026.1">
    <property type="nucleotide sequence ID" value="NZ_CP014223.1"/>
</dbReference>
<dbReference type="AlphaFoldDB" id="A0A0X1U796"/>
<feature type="transmembrane region" description="Helical" evidence="4">
    <location>
        <begin position="14"/>
        <end position="37"/>
    </location>
</feature>
<dbReference type="EMBL" id="CP014223">
    <property type="protein sequence ID" value="AMJ40810.1"/>
    <property type="molecule type" value="Genomic_DNA"/>
</dbReference>
<reference evidence="9" key="4">
    <citation type="submission" date="2016-11" db="EMBL/GenBank/DDBJ databases">
        <authorList>
            <person name="Jaros S."/>
            <person name="Januszkiewicz K."/>
            <person name="Wedrychowicz H."/>
        </authorList>
    </citation>
    <scope>NUCLEOTIDE SEQUENCE [LARGE SCALE GENOMIC DNA]</scope>
    <source>
        <strain evidence="9">DSM 1682</strain>
    </source>
</reference>
<keyword evidence="4" id="KW-1133">Transmembrane helix</keyword>
<name>A0A0X1U796_ANAPI</name>
<sequence>MKQWFENAKVSKKLSIGFLLTVFLGLIIGIVGIGNMLNMLSRQQKTYDQNTLGIAYSTEAEISFKDVRTSIRDLYIYYDINKQKYCNAITNEMNDIQTQLDHYASRIANEQDQQNFDVAQQAFKNYKNVVDEIVQAANNGDSKDSILVLIKEGASVGNDTSNAFNTLTEYNNLAAKENLDNEKTTSWIAIILMAVTIVISVIIAILMSKFISNIISRPMQMLVMVAEHLEIGDVDVYNLMSEEDKKVKYRKDEIGKVALAFNKLIQANIALSKEAETVATGDLTTTVTVRCEKDIIGKALRDLVEKLHSLISSVAITSEQVDFGARQVSDGAQALSAGTTEQAASLEELTSAVANISEQAVNNAASVQKAGEYVNQAGKGVVSSSEQMEKLNHAMKEIGQSSLQISKITKLVEDIAFQTNILALNAAVEAARAGNAGKGFAVVADEVRNLAAKSAEAAKQTADLIQRSTILVSEGEVLADKTVQLLIDVSEKAAMVENSIIEIESASSSQATAIEQINQGLSQVSAVIQTNAATSEESSAASEELAAQAQVLKQEITHFKLTREKENYSIRENETAFSENQGEQTVYLNPSINDYVKY</sequence>
<keyword evidence="4" id="KW-0472">Membrane</keyword>
<dbReference type="Proteomes" id="UP000068026">
    <property type="component" value="Chromosome"/>
</dbReference>
<dbReference type="KEGG" id="cpro:CPRO_12170"/>
<keyword evidence="4" id="KW-0812">Transmembrane</keyword>
<evidence type="ECO:0000313" key="6">
    <source>
        <dbReference type="EMBL" id="AMJ40810.1"/>
    </source>
</evidence>
<dbReference type="Proteomes" id="UP000184204">
    <property type="component" value="Unassembled WGS sequence"/>
</dbReference>
<dbReference type="OrthoDB" id="9814363at2"/>
<feature type="transmembrane region" description="Helical" evidence="4">
    <location>
        <begin position="186"/>
        <end position="207"/>
    </location>
</feature>
<accession>A0A0X1U796</accession>
<reference evidence="8" key="2">
    <citation type="submission" date="2016-01" db="EMBL/GenBank/DDBJ databases">
        <authorList>
            <person name="Poehlein A."/>
            <person name="Schlien K."/>
            <person name="Gottschalk G."/>
            <person name="Buckel W."/>
            <person name="Daniel R."/>
        </authorList>
    </citation>
    <scope>NUCLEOTIDE SEQUENCE [LARGE SCALE GENOMIC DNA]</scope>
    <source>
        <strain evidence="8">X2</strain>
    </source>
</reference>
<evidence type="ECO:0000313" key="8">
    <source>
        <dbReference type="Proteomes" id="UP000068026"/>
    </source>
</evidence>
<keyword evidence="1" id="KW-0145">Chemotaxis</keyword>
<gene>
    <name evidence="6" type="primary">tap_4</name>
    <name evidence="6" type="ORF">CPRO_12170</name>
    <name evidence="7" type="ORF">SAMN02745151_01628</name>
</gene>
<dbReference type="EMBL" id="FQUA01000006">
    <property type="protein sequence ID" value="SHE73994.1"/>
    <property type="molecule type" value="Genomic_DNA"/>
</dbReference>
<evidence type="ECO:0000313" key="9">
    <source>
        <dbReference type="Proteomes" id="UP000184204"/>
    </source>
</evidence>
<evidence type="ECO:0000256" key="3">
    <source>
        <dbReference type="PROSITE-ProRule" id="PRU00284"/>
    </source>
</evidence>
<reference evidence="6 8" key="1">
    <citation type="journal article" date="2016" name="Genome Announc.">
        <title>Complete Genome Sequence of the Amino Acid-Fermenting Clostridium propionicum X2 (DSM 1682).</title>
        <authorList>
            <person name="Poehlein A."/>
            <person name="Schlien K."/>
            <person name="Chowdhury N.P."/>
            <person name="Gottschalk G."/>
            <person name="Buckel W."/>
            <person name="Daniel R."/>
        </authorList>
    </citation>
    <scope>NUCLEOTIDE SEQUENCE [LARGE SCALE GENOMIC DNA]</scope>
    <source>
        <strain evidence="6 8">X2</strain>
    </source>
</reference>
<dbReference type="PANTHER" id="PTHR43531">
    <property type="entry name" value="PROTEIN ICFG"/>
    <property type="match status" value="1"/>
</dbReference>
<dbReference type="GO" id="GO:0005886">
    <property type="term" value="C:plasma membrane"/>
    <property type="evidence" value="ECO:0007669"/>
    <property type="project" value="TreeGrafter"/>
</dbReference>
<comment type="similarity">
    <text evidence="2">Belongs to the methyl-accepting chemotaxis (MCP) protein family.</text>
</comment>
<feature type="domain" description="Methyl-accepting transducer" evidence="5">
    <location>
        <begin position="317"/>
        <end position="546"/>
    </location>
</feature>
<dbReference type="SUPFAM" id="SSF58104">
    <property type="entry name" value="Methyl-accepting chemotaxis protein (MCP) signaling domain"/>
    <property type="match status" value="1"/>
</dbReference>
<evidence type="ECO:0000256" key="1">
    <source>
        <dbReference type="ARBA" id="ARBA00022500"/>
    </source>
</evidence>